<dbReference type="InterPro" id="IPR036850">
    <property type="entry name" value="NDK-like_dom_sf"/>
</dbReference>
<dbReference type="Gene3D" id="3.30.70.141">
    <property type="entry name" value="Nucleoside diphosphate kinase-like domain"/>
    <property type="match status" value="1"/>
</dbReference>
<proteinExistence type="predicted"/>
<organism evidence="1 2">
    <name type="scientific">Chrysochromulina tobinii</name>
    <dbReference type="NCBI Taxonomy" id="1460289"/>
    <lineage>
        <taxon>Eukaryota</taxon>
        <taxon>Haptista</taxon>
        <taxon>Haptophyta</taxon>
        <taxon>Prymnesiophyceae</taxon>
        <taxon>Prymnesiales</taxon>
        <taxon>Chrysochromulinaceae</taxon>
        <taxon>Chrysochromulina</taxon>
    </lineage>
</organism>
<dbReference type="AlphaFoldDB" id="A0A0M0JZX1"/>
<gene>
    <name evidence="1" type="ORF">Ctob_011471</name>
</gene>
<sequence length="318" mass="34892">MVMQSAFVFIKPQANTPKVEELVKTKFSSVGITILKEGEITGPVIDAKQYIDNHYYAIASKATIMAAKDLNIPVEKFAATFGEEWATVCAEGRALNALEIKNKFGWTADELDAKWSETSDKHDPKTRIKFGGGFYCGKLVVEGTTYYTFNAFFMTMRDKFTGADAKIHYFVVEFDSETLAWADFRGKVLGPTNPADAPSDSLRGMVLATWQELGLQSAPDTGDNAVHASASPFEGLAERTNWLGDEYTIGEGDKQDSFAKALIAEGLDVDTIKAWTVDPQVLLVKGEDKKGSVFDQLEDKDSAECIAKLKELYGAKSA</sequence>
<accession>A0A0M0JZX1</accession>
<evidence type="ECO:0008006" key="3">
    <source>
        <dbReference type="Google" id="ProtNLM"/>
    </source>
</evidence>
<evidence type="ECO:0000313" key="2">
    <source>
        <dbReference type="Proteomes" id="UP000037460"/>
    </source>
</evidence>
<name>A0A0M0JZX1_9EUKA</name>
<evidence type="ECO:0000313" key="1">
    <source>
        <dbReference type="EMBL" id="KOO32100.1"/>
    </source>
</evidence>
<dbReference type="EMBL" id="JWZX01001849">
    <property type="protein sequence ID" value="KOO32100.1"/>
    <property type="molecule type" value="Genomic_DNA"/>
</dbReference>
<keyword evidence="2" id="KW-1185">Reference proteome</keyword>
<protein>
    <recommendedName>
        <fullName evidence="3">Nucleoside-diphosphate kinase</fullName>
    </recommendedName>
</protein>
<reference evidence="2" key="1">
    <citation type="journal article" date="2015" name="PLoS Genet.">
        <title>Genome Sequence and Transcriptome Analyses of Chrysochromulina tobin: Metabolic Tools for Enhanced Algal Fitness in the Prominent Order Prymnesiales (Haptophyceae).</title>
        <authorList>
            <person name="Hovde B.T."/>
            <person name="Deodato C.R."/>
            <person name="Hunsperger H.M."/>
            <person name="Ryken S.A."/>
            <person name="Yost W."/>
            <person name="Jha R.K."/>
            <person name="Patterson J."/>
            <person name="Monnat R.J. Jr."/>
            <person name="Barlow S.B."/>
            <person name="Starkenburg S.R."/>
            <person name="Cattolico R.A."/>
        </authorList>
    </citation>
    <scope>NUCLEOTIDE SEQUENCE</scope>
    <source>
        <strain evidence="2">CCMP291</strain>
    </source>
</reference>
<dbReference type="Proteomes" id="UP000037460">
    <property type="component" value="Unassembled WGS sequence"/>
</dbReference>
<dbReference type="SUPFAM" id="SSF54919">
    <property type="entry name" value="Nucleoside diphosphate kinase, NDK"/>
    <property type="match status" value="1"/>
</dbReference>
<comment type="caution">
    <text evidence="1">The sequence shown here is derived from an EMBL/GenBank/DDBJ whole genome shotgun (WGS) entry which is preliminary data.</text>
</comment>